<feature type="active site" description="Charge relay system" evidence="7">
    <location>
        <position position="172"/>
    </location>
</feature>
<dbReference type="InterPro" id="IPR034084">
    <property type="entry name" value="Thermitase-like_dom"/>
</dbReference>
<keyword evidence="3" id="KW-0964">Secreted</keyword>
<dbReference type="PIRSF" id="PIRSF037851">
    <property type="entry name" value="Subtilisin_cyano"/>
    <property type="match status" value="1"/>
</dbReference>
<dbReference type="PROSITE" id="PS51892">
    <property type="entry name" value="SUBTILASE"/>
    <property type="match status" value="1"/>
</dbReference>
<evidence type="ECO:0000313" key="12">
    <source>
        <dbReference type="Proteomes" id="UP000300142"/>
    </source>
</evidence>
<keyword evidence="6 7" id="KW-0720">Serine protease</keyword>
<dbReference type="InterPro" id="IPR015500">
    <property type="entry name" value="Peptidase_S8_subtilisin-rel"/>
</dbReference>
<feature type="active site" description="Charge relay system" evidence="7">
    <location>
        <position position="367"/>
    </location>
</feature>
<feature type="transmembrane region" description="Helical" evidence="8">
    <location>
        <begin position="589"/>
        <end position="609"/>
    </location>
</feature>
<evidence type="ECO:0000256" key="6">
    <source>
        <dbReference type="ARBA" id="ARBA00022825"/>
    </source>
</evidence>
<dbReference type="InterPro" id="IPR000209">
    <property type="entry name" value="Peptidase_S8/S53_dom"/>
</dbReference>
<dbReference type="GO" id="GO:0005576">
    <property type="term" value="C:extracellular region"/>
    <property type="evidence" value="ECO:0007669"/>
    <property type="project" value="UniProtKB-SubCell"/>
</dbReference>
<evidence type="ECO:0000256" key="1">
    <source>
        <dbReference type="ARBA" id="ARBA00004613"/>
    </source>
</evidence>
<proteinExistence type="inferred from homology"/>
<dbReference type="PRINTS" id="PR00723">
    <property type="entry name" value="SUBTILISIN"/>
</dbReference>
<feature type="transmembrane region" description="Helical" evidence="8">
    <location>
        <begin position="532"/>
        <end position="551"/>
    </location>
</feature>
<evidence type="ECO:0000256" key="2">
    <source>
        <dbReference type="ARBA" id="ARBA00011073"/>
    </source>
</evidence>
<reference evidence="12" key="1">
    <citation type="submission" date="2019-02" db="EMBL/GenBank/DDBJ databases">
        <title>Draft genome sequence of Sphaerospermopsis reniformis NIES-1949.</title>
        <authorList>
            <person name="Yamaguchi H."/>
            <person name="Suzuki S."/>
            <person name="Kawachi M."/>
        </authorList>
    </citation>
    <scope>NUCLEOTIDE SEQUENCE [LARGE SCALE GENOMIC DNA]</scope>
    <source>
        <strain evidence="12">NIES-1949</strain>
    </source>
</reference>
<feature type="domain" description="DUF5942" evidence="10">
    <location>
        <begin position="427"/>
        <end position="614"/>
    </location>
</feature>
<organism evidence="11 12">
    <name type="scientific">Sphaerospermopsis reniformis</name>
    <dbReference type="NCBI Taxonomy" id="531300"/>
    <lineage>
        <taxon>Bacteria</taxon>
        <taxon>Bacillati</taxon>
        <taxon>Cyanobacteriota</taxon>
        <taxon>Cyanophyceae</taxon>
        <taxon>Nostocales</taxon>
        <taxon>Aphanizomenonaceae</taxon>
        <taxon>Sphaerospermopsis</taxon>
    </lineage>
</organism>
<dbReference type="InterPro" id="IPR017295">
    <property type="entry name" value="Pept_S8A_subtilisin_cyanobac-1"/>
</dbReference>
<dbReference type="Proteomes" id="UP000300142">
    <property type="component" value="Unassembled WGS sequence"/>
</dbReference>
<dbReference type="CDD" id="cd07484">
    <property type="entry name" value="Peptidases_S8_Thermitase_like"/>
    <property type="match status" value="1"/>
</dbReference>
<sequence>MRRLILLCLFVIGLVAAVFGYLNFQGLATKGEFETILLDFREDLPATVIKQDLQAIAQQYNVTPLLDNQFSEADNVYIIKGDRQRLKDLRKSAYAQNTEFIEPNYIYQAVPIGETAWLGDFLRPQDGDEEPSTSLTGPNDQYYSKQWNLHKIGVEGAWTRTKGSGVTVAVIDTGITKVRDLYETKIVKGYDFVNDTETAQDDNGHGTHVAGTVAQATNNKYGVAGVAYEASLMPLKVLGADGGGTVADIAEAIKFAANNGADVINMSLGGGGESQLMKEAIEYAYRKGVVIVAAAGNESTDGSSYPARYPHVIGVSAFGPDGEKADYSNFGAGVDISAPGGSDAGAILQETINENGEGVFLGLQGTSMAAPHVAGVAALVKAAGVTDPEEILKVLKQSARVIPEDALNYYGAGQLNAEAAVKLASEGQISFNDFFRWLRDNGYINPGFWIDGGVVALLPKILMVVGSYLLAWFLRVYFPFSWSWSLSSGLIFGSSGLFFLRGIYIFDLPQWPFRVLGSSIPELGNSIQGTGALNPLFASVLIPMLLIALLLGHPNWKWFAIGSSLGVAACLIVSAIYDPAVWGLGDGTLARIFLLVNALLCYGLARLALKNDEQPA</sequence>
<evidence type="ECO:0000313" key="11">
    <source>
        <dbReference type="EMBL" id="GCL35166.1"/>
    </source>
</evidence>
<feature type="domain" description="Peptidase S8/S53" evidence="9">
    <location>
        <begin position="163"/>
        <end position="413"/>
    </location>
</feature>
<feature type="transmembrane region" description="Helical" evidence="8">
    <location>
        <begin position="558"/>
        <end position="577"/>
    </location>
</feature>
<keyword evidence="5 7" id="KW-0378">Hydrolase</keyword>
<protein>
    <submittedName>
        <fullName evidence="11">Peptidase S8 and S53 subtilisin kexin sedolisin</fullName>
    </submittedName>
</protein>
<keyword evidence="8" id="KW-1133">Transmembrane helix</keyword>
<evidence type="ECO:0000256" key="3">
    <source>
        <dbReference type="ARBA" id="ARBA00022525"/>
    </source>
</evidence>
<dbReference type="SUPFAM" id="SSF52743">
    <property type="entry name" value="Subtilisin-like"/>
    <property type="match status" value="1"/>
</dbReference>
<evidence type="ECO:0000256" key="5">
    <source>
        <dbReference type="ARBA" id="ARBA00022801"/>
    </source>
</evidence>
<evidence type="ECO:0000259" key="9">
    <source>
        <dbReference type="Pfam" id="PF00082"/>
    </source>
</evidence>
<dbReference type="AlphaFoldDB" id="A0A479ZU43"/>
<comment type="caution">
    <text evidence="11">The sequence shown here is derived from an EMBL/GenBank/DDBJ whole genome shotgun (WGS) entry which is preliminary data.</text>
</comment>
<gene>
    <name evidence="11" type="ORF">SR1949_02580</name>
</gene>
<dbReference type="GO" id="GO:0006508">
    <property type="term" value="P:proteolysis"/>
    <property type="evidence" value="ECO:0007669"/>
    <property type="project" value="UniProtKB-KW"/>
</dbReference>
<evidence type="ECO:0000256" key="7">
    <source>
        <dbReference type="PROSITE-ProRule" id="PRU01240"/>
    </source>
</evidence>
<dbReference type="InterPro" id="IPR050131">
    <property type="entry name" value="Peptidase_S8_subtilisin-like"/>
</dbReference>
<dbReference type="InterPro" id="IPR036852">
    <property type="entry name" value="Peptidase_S8/S53_dom_sf"/>
</dbReference>
<dbReference type="RefSeq" id="WP_137666091.1">
    <property type="nucleotide sequence ID" value="NZ_BJCE01000004.1"/>
</dbReference>
<dbReference type="InterPro" id="IPR045986">
    <property type="entry name" value="DUF5942"/>
</dbReference>
<comment type="subcellular location">
    <subcellularLocation>
        <location evidence="1">Secreted</location>
    </subcellularLocation>
</comment>
<evidence type="ECO:0000256" key="4">
    <source>
        <dbReference type="ARBA" id="ARBA00022670"/>
    </source>
</evidence>
<dbReference type="PROSITE" id="PS00138">
    <property type="entry name" value="SUBTILASE_SER"/>
    <property type="match status" value="1"/>
</dbReference>
<dbReference type="Pfam" id="PF00082">
    <property type="entry name" value="Peptidase_S8"/>
    <property type="match status" value="1"/>
</dbReference>
<keyword evidence="12" id="KW-1185">Reference proteome</keyword>
<feature type="active site" description="Charge relay system" evidence="7">
    <location>
        <position position="205"/>
    </location>
</feature>
<dbReference type="PANTHER" id="PTHR43806">
    <property type="entry name" value="PEPTIDASE S8"/>
    <property type="match status" value="1"/>
</dbReference>
<dbReference type="Pfam" id="PF19366">
    <property type="entry name" value="DUF5942"/>
    <property type="match status" value="1"/>
</dbReference>
<dbReference type="InterPro" id="IPR023828">
    <property type="entry name" value="Peptidase_S8_Ser-AS"/>
</dbReference>
<dbReference type="GO" id="GO:0004252">
    <property type="term" value="F:serine-type endopeptidase activity"/>
    <property type="evidence" value="ECO:0007669"/>
    <property type="project" value="UniProtKB-UniRule"/>
</dbReference>
<accession>A0A479ZU43</accession>
<dbReference type="Gene3D" id="3.40.50.200">
    <property type="entry name" value="Peptidase S8/S53 domain"/>
    <property type="match status" value="1"/>
</dbReference>
<feature type="transmembrane region" description="Helical" evidence="8">
    <location>
        <begin position="486"/>
        <end position="506"/>
    </location>
</feature>
<comment type="similarity">
    <text evidence="2 7">Belongs to the peptidase S8 family.</text>
</comment>
<feature type="transmembrane region" description="Helical" evidence="8">
    <location>
        <begin position="448"/>
        <end position="474"/>
    </location>
</feature>
<dbReference type="PANTHER" id="PTHR43806:SF11">
    <property type="entry name" value="CEREVISIN-RELATED"/>
    <property type="match status" value="1"/>
</dbReference>
<evidence type="ECO:0000256" key="8">
    <source>
        <dbReference type="SAM" id="Phobius"/>
    </source>
</evidence>
<name>A0A479ZU43_9CYAN</name>
<evidence type="ECO:0000259" key="10">
    <source>
        <dbReference type="Pfam" id="PF19366"/>
    </source>
</evidence>
<keyword evidence="4 7" id="KW-0645">Protease</keyword>
<keyword evidence="8" id="KW-0812">Transmembrane</keyword>
<dbReference type="EMBL" id="BJCE01000004">
    <property type="protein sequence ID" value="GCL35166.1"/>
    <property type="molecule type" value="Genomic_DNA"/>
</dbReference>
<keyword evidence="8" id="KW-0472">Membrane</keyword>